<dbReference type="Pfam" id="PF22784">
    <property type="entry name" value="PTP-SAK"/>
    <property type="match status" value="1"/>
</dbReference>
<comment type="caution">
    <text evidence="3">The sequence shown here is derived from an EMBL/GenBank/DDBJ whole genome shotgun (WGS) entry which is preliminary data.</text>
</comment>
<evidence type="ECO:0000256" key="1">
    <source>
        <dbReference type="ARBA" id="ARBA00022801"/>
    </source>
</evidence>
<dbReference type="PROSITE" id="PS00383">
    <property type="entry name" value="TYR_PHOSPHATASE_1"/>
    <property type="match status" value="1"/>
</dbReference>
<dbReference type="EMBL" id="RWKA01000002">
    <property type="protein sequence ID" value="TGB46935.1"/>
    <property type="molecule type" value="Genomic_DNA"/>
</dbReference>
<name>A0A4Z0HSB1_MYCPR</name>
<protein>
    <submittedName>
        <fullName evidence="3">Serine/threonine protein phosphatase</fullName>
    </submittedName>
</protein>
<sequence>MQWPHDDVLHAWWVEPNRLLAGEYPGATTPESAEAKIRVLLDAGIDSVIDLTTEVDQLTPYLGLLHAAADKSGRTVQHFAHPIPDYGVIDDAGYDAILARIRSELDNGRNVYVHCWGGKGRTSTVIGCLLAADGLSYDAVIARIAELRAGTRKAADACPESPAQHDLLRARCAR</sequence>
<dbReference type="InterPro" id="IPR029021">
    <property type="entry name" value="Prot-tyrosine_phosphatase-like"/>
</dbReference>
<accession>A0A4Z0HSB1</accession>
<dbReference type="Proteomes" id="UP000297792">
    <property type="component" value="Unassembled WGS sequence"/>
</dbReference>
<evidence type="ECO:0000313" key="3">
    <source>
        <dbReference type="EMBL" id="TGB46935.1"/>
    </source>
</evidence>
<evidence type="ECO:0000259" key="2">
    <source>
        <dbReference type="PROSITE" id="PS50056"/>
    </source>
</evidence>
<organism evidence="3 4">
    <name type="scientific">Mycolicibacterium peregrinum</name>
    <name type="common">Mycobacterium peregrinum</name>
    <dbReference type="NCBI Taxonomy" id="43304"/>
    <lineage>
        <taxon>Bacteria</taxon>
        <taxon>Bacillati</taxon>
        <taxon>Actinomycetota</taxon>
        <taxon>Actinomycetes</taxon>
        <taxon>Mycobacteriales</taxon>
        <taxon>Mycobacteriaceae</taxon>
        <taxon>Mycolicibacterium</taxon>
    </lineage>
</organism>
<dbReference type="InterPro" id="IPR016130">
    <property type="entry name" value="Tyr_Pase_AS"/>
</dbReference>
<dbReference type="RefSeq" id="WP_135359520.1">
    <property type="nucleotide sequence ID" value="NZ_RWJZ01000002.1"/>
</dbReference>
<dbReference type="GO" id="GO:0016791">
    <property type="term" value="F:phosphatase activity"/>
    <property type="evidence" value="ECO:0007669"/>
    <property type="project" value="UniProtKB-ARBA"/>
</dbReference>
<dbReference type="SUPFAM" id="SSF52799">
    <property type="entry name" value="(Phosphotyrosine protein) phosphatases II"/>
    <property type="match status" value="1"/>
</dbReference>
<keyword evidence="1" id="KW-0378">Hydrolase</keyword>
<reference evidence="3 4" key="1">
    <citation type="submission" date="2018-12" db="EMBL/GenBank/DDBJ databases">
        <title>Draft genome sequences of Mycolicibacterium peregrinum isolated from a pig with lymphadenitis and from soil on the same Japanese pig farm.</title>
        <authorList>
            <person name="Komatsu T."/>
            <person name="Ohya K."/>
            <person name="Sawai K."/>
            <person name="Odoi J.O."/>
            <person name="Otsu K."/>
            <person name="Ota A."/>
            <person name="Ito T."/>
            <person name="Kawai M."/>
            <person name="Maruyama F."/>
        </authorList>
    </citation>
    <scope>NUCLEOTIDE SEQUENCE [LARGE SCALE GENOMIC DNA]</scope>
    <source>
        <strain evidence="3 4">138</strain>
    </source>
</reference>
<dbReference type="AlphaFoldDB" id="A0A4Z0HSB1"/>
<dbReference type="PROSITE" id="PS50056">
    <property type="entry name" value="TYR_PHOSPHATASE_2"/>
    <property type="match status" value="1"/>
</dbReference>
<dbReference type="InterPro" id="IPR000387">
    <property type="entry name" value="Tyr_Pase_dom"/>
</dbReference>
<feature type="domain" description="Tyrosine specific protein phosphatases" evidence="2">
    <location>
        <begin position="95"/>
        <end position="150"/>
    </location>
</feature>
<dbReference type="PANTHER" id="PTHR23339">
    <property type="entry name" value="TYROSINE SPECIFIC PROTEIN PHOSPHATASE AND DUAL SPECIFICITY PROTEIN PHOSPHATASE"/>
    <property type="match status" value="1"/>
</dbReference>
<dbReference type="InterPro" id="IPR050561">
    <property type="entry name" value="PTP"/>
</dbReference>
<keyword evidence="4" id="KW-1185">Reference proteome</keyword>
<gene>
    <name evidence="3" type="ORF">EJD98_03430</name>
</gene>
<dbReference type="Gene3D" id="3.90.190.10">
    <property type="entry name" value="Protein tyrosine phosphatase superfamily"/>
    <property type="match status" value="1"/>
</dbReference>
<dbReference type="InterPro" id="IPR057023">
    <property type="entry name" value="PTP-SAK"/>
</dbReference>
<evidence type="ECO:0000313" key="4">
    <source>
        <dbReference type="Proteomes" id="UP000297792"/>
    </source>
</evidence>
<proteinExistence type="predicted"/>